<keyword evidence="3" id="KW-1185">Reference proteome</keyword>
<dbReference type="EMBL" id="RQTK01000034">
    <property type="protein sequence ID" value="RUS90364.1"/>
    <property type="molecule type" value="Genomic_DNA"/>
</dbReference>
<dbReference type="OrthoDB" id="6056409at2759"/>
<name>A0A3S1BKJ4_ELYCH</name>
<reference evidence="2 3" key="1">
    <citation type="submission" date="2019-01" db="EMBL/GenBank/DDBJ databases">
        <title>A draft genome assembly of the solar-powered sea slug Elysia chlorotica.</title>
        <authorList>
            <person name="Cai H."/>
            <person name="Li Q."/>
            <person name="Fang X."/>
            <person name="Li J."/>
            <person name="Curtis N.E."/>
            <person name="Altenburger A."/>
            <person name="Shibata T."/>
            <person name="Feng M."/>
            <person name="Maeda T."/>
            <person name="Schwartz J.A."/>
            <person name="Shigenobu S."/>
            <person name="Lundholm N."/>
            <person name="Nishiyama T."/>
            <person name="Yang H."/>
            <person name="Hasebe M."/>
            <person name="Li S."/>
            <person name="Pierce S.K."/>
            <person name="Wang J."/>
        </authorList>
    </citation>
    <scope>NUCLEOTIDE SEQUENCE [LARGE SCALE GENOMIC DNA]</scope>
    <source>
        <strain evidence="2">EC2010</strain>
        <tissue evidence="2">Whole organism of an adult</tissue>
    </source>
</reference>
<feature type="compositionally biased region" description="Polar residues" evidence="1">
    <location>
        <begin position="186"/>
        <end position="202"/>
    </location>
</feature>
<evidence type="ECO:0000256" key="1">
    <source>
        <dbReference type="SAM" id="MobiDB-lite"/>
    </source>
</evidence>
<organism evidence="2 3">
    <name type="scientific">Elysia chlorotica</name>
    <name type="common">Eastern emerald elysia</name>
    <name type="synonym">Sea slug</name>
    <dbReference type="NCBI Taxonomy" id="188477"/>
    <lineage>
        <taxon>Eukaryota</taxon>
        <taxon>Metazoa</taxon>
        <taxon>Spiralia</taxon>
        <taxon>Lophotrochozoa</taxon>
        <taxon>Mollusca</taxon>
        <taxon>Gastropoda</taxon>
        <taxon>Heterobranchia</taxon>
        <taxon>Euthyneura</taxon>
        <taxon>Panpulmonata</taxon>
        <taxon>Sacoglossa</taxon>
        <taxon>Placobranchoidea</taxon>
        <taxon>Plakobranchidae</taxon>
        <taxon>Elysia</taxon>
    </lineage>
</organism>
<dbReference type="AlphaFoldDB" id="A0A3S1BKJ4"/>
<evidence type="ECO:0000313" key="2">
    <source>
        <dbReference type="EMBL" id="RUS90364.1"/>
    </source>
</evidence>
<accession>A0A3S1BKJ4</accession>
<protein>
    <submittedName>
        <fullName evidence="2">Uncharacterized protein</fullName>
    </submittedName>
</protein>
<feature type="region of interest" description="Disordered" evidence="1">
    <location>
        <begin position="175"/>
        <end position="202"/>
    </location>
</feature>
<gene>
    <name evidence="2" type="ORF">EGW08_001859</name>
</gene>
<sequence>MFVIEYSSPSVETVNQKIITQCSRPRVLIFFLGYHPQIDTKFDQAEDILYRVASLQRYQEDSRSKFCGQVVAAGLVAESQDGSLQNCLVALRDRLEGLDLKLQLKLSDEFCHLEVKASTEDAELDKDIRYAIKTFNKEYAAVTRAILSEFPVAELKLSQIESEVDGLCAPHQEVQDPTGHGRAAANHSSVSHISNAGNNASGVRQTAEARAGVAAGCAGGAVERNRAVLRHVARECHDCLAHVQRTVKQAKAAFVW</sequence>
<proteinExistence type="predicted"/>
<dbReference type="Proteomes" id="UP000271974">
    <property type="component" value="Unassembled WGS sequence"/>
</dbReference>
<dbReference type="STRING" id="188477.A0A3S1BKJ4"/>
<comment type="caution">
    <text evidence="2">The sequence shown here is derived from an EMBL/GenBank/DDBJ whole genome shotgun (WGS) entry which is preliminary data.</text>
</comment>
<evidence type="ECO:0000313" key="3">
    <source>
        <dbReference type="Proteomes" id="UP000271974"/>
    </source>
</evidence>